<feature type="compositionally biased region" description="Low complexity" evidence="1">
    <location>
        <begin position="707"/>
        <end position="727"/>
    </location>
</feature>
<feature type="compositionally biased region" description="Basic and acidic residues" evidence="1">
    <location>
        <begin position="1068"/>
        <end position="1085"/>
    </location>
</feature>
<organism evidence="2 3">
    <name type="scientific">Phomopsis amygdali</name>
    <name type="common">Fusicoccum amygdali</name>
    <dbReference type="NCBI Taxonomy" id="1214568"/>
    <lineage>
        <taxon>Eukaryota</taxon>
        <taxon>Fungi</taxon>
        <taxon>Dikarya</taxon>
        <taxon>Ascomycota</taxon>
        <taxon>Pezizomycotina</taxon>
        <taxon>Sordariomycetes</taxon>
        <taxon>Sordariomycetidae</taxon>
        <taxon>Diaporthales</taxon>
        <taxon>Diaporthaceae</taxon>
        <taxon>Diaporthe</taxon>
    </lineage>
</organism>
<name>A0AAD9W8J0_PHOAM</name>
<feature type="compositionally biased region" description="Acidic residues" evidence="1">
    <location>
        <begin position="779"/>
        <end position="792"/>
    </location>
</feature>
<accession>A0AAD9W8J0</accession>
<dbReference type="EMBL" id="JAUJFL010000002">
    <property type="protein sequence ID" value="KAK2611813.1"/>
    <property type="molecule type" value="Genomic_DNA"/>
</dbReference>
<proteinExistence type="predicted"/>
<evidence type="ECO:0000256" key="1">
    <source>
        <dbReference type="SAM" id="MobiDB-lite"/>
    </source>
</evidence>
<feature type="compositionally biased region" description="Basic and acidic residues" evidence="1">
    <location>
        <begin position="734"/>
        <end position="747"/>
    </location>
</feature>
<feature type="compositionally biased region" description="Low complexity" evidence="1">
    <location>
        <begin position="288"/>
        <end position="298"/>
    </location>
</feature>
<feature type="region of interest" description="Disordered" evidence="1">
    <location>
        <begin position="18"/>
        <end position="164"/>
    </location>
</feature>
<feature type="compositionally biased region" description="Polar residues" evidence="1">
    <location>
        <begin position="984"/>
        <end position="994"/>
    </location>
</feature>
<evidence type="ECO:0000313" key="2">
    <source>
        <dbReference type="EMBL" id="KAK2611813.1"/>
    </source>
</evidence>
<feature type="compositionally biased region" description="Polar residues" evidence="1">
    <location>
        <begin position="471"/>
        <end position="482"/>
    </location>
</feature>
<feature type="compositionally biased region" description="Polar residues" evidence="1">
    <location>
        <begin position="70"/>
        <end position="84"/>
    </location>
</feature>
<feature type="compositionally biased region" description="Basic and acidic residues" evidence="1">
    <location>
        <begin position="822"/>
        <end position="837"/>
    </location>
</feature>
<sequence length="1173" mass="126735">MFASGGVMAMATAPLSQESHLLSPETSAAGSDNGQLEDLRGESFPRLDETELLPPPNEAAAANAAAPTPSHRQQTSLKTPSSLPNPRICSTSASKSKSTSLQASQPPSKSKPKPAKMSSKEVLSASRRAAPINVQIVRVSSPAPPPSSSSSSSSSSSLATQMANGRTLQDGQAFTMNLLPMTKIKELCLHAAGHARRHFDAVLDGSRFEARDKDGHVFQGHETISEEILSGETIYLVENGLDARGAAKVVRSGAKRKTSSSRERGRLLCLKSLDLEEDEVKPLYRTPSVSSRASSSRGGSKEDKAEPKMTPSQKALAIAQRGRTPRAQEAIVEKKVAARSAARKSLPSPGEIEDFKVAASTPSTSAPPQPPLQPTQQPIPPILEDSQIVIPDSQDPFSQGVFSQQSIESHHPDHTGLESMPKASDAFRARSRSPRVKAPVQPTLSISRSDPYDISSVLFDEDELSDERHNIVNTSTKMSSSVRKLGSSAAKHPAVAPPPVSLPSPSRLVSSSHAKKAVAPDANSKPSTPSKKATPIKADPSSPAGPLPSSPTMRIAAAQGRQHTLGKTRQPQLPSPGQLVIHVPSDSSDEADALIDEVFREQSSSAPAPSLPWSAPPLRAAQDELKDVERHAQGRRGSASSTAGEVKYGTLMVDKVSSPRNSPKKPSKMSSPGKMPVPSPGRKSSQGSPVTSSIIKNPSKKEEATIVHDSSSAEISSEENIPIIEMETSSEEDILVKREPSSEEDISRKRKLAAIPTSPKKLDKEQQPVVIEVSSGSDSDIEPSIDILEDDKAELPSIDVKLATNMNDLPSSAKRSPSPKSLKADPIKPEVVHKEEPPLLAQASKRKRSTTEDYKDEERERKRFKKEAKKVKKREKKFAALQEERKKYALEEAHRRALELEIVVSSPIKRESSIAPGEEADDDDRGLGSSAYGDDASGDANADADAGYVGVPLDGDDKNDSLSSKEAGDQGPSWRKLSKRHLSSPESSQDNTGRNKAHHLPTSTPAIIEAQLQQCVEERFHRMPFDDWAFLESTLGQGAGCGYSPLEVHNRVHLDMVHQAQYASAHTSGEKTPDLRARDKKESDMVHASGQAEAMASTPGPIERSHSQRSGAPSPKKHGKREKRVGAKTHRRLEKERARKKQRESKVNSRYHHDFRGSRAGSKRKQRHRQKGH</sequence>
<feature type="compositionally biased region" description="Low complexity" evidence="1">
    <location>
        <begin position="90"/>
        <end position="108"/>
    </location>
</feature>
<dbReference type="Proteomes" id="UP001265746">
    <property type="component" value="Unassembled WGS sequence"/>
</dbReference>
<feature type="compositionally biased region" description="Low complexity" evidence="1">
    <location>
        <begin position="58"/>
        <end position="69"/>
    </location>
</feature>
<feature type="compositionally biased region" description="Basic residues" evidence="1">
    <location>
        <begin position="862"/>
        <end position="876"/>
    </location>
</feature>
<feature type="compositionally biased region" description="Basic and acidic residues" evidence="1">
    <location>
        <begin position="621"/>
        <end position="632"/>
    </location>
</feature>
<feature type="compositionally biased region" description="Basic and acidic residues" evidence="1">
    <location>
        <begin position="37"/>
        <end position="49"/>
    </location>
</feature>
<feature type="compositionally biased region" description="Polar residues" evidence="1">
    <location>
        <begin position="682"/>
        <end position="696"/>
    </location>
</feature>
<feature type="compositionally biased region" description="Basic and acidic residues" evidence="1">
    <location>
        <begin position="849"/>
        <end position="861"/>
    </location>
</feature>
<feature type="compositionally biased region" description="Low complexity" evidence="1">
    <location>
        <begin position="503"/>
        <end position="512"/>
    </location>
</feature>
<protein>
    <submittedName>
        <fullName evidence="2">Uncharacterized protein</fullName>
    </submittedName>
</protein>
<feature type="compositionally biased region" description="Low complexity" evidence="1">
    <location>
        <begin position="809"/>
        <end position="821"/>
    </location>
</feature>
<comment type="caution">
    <text evidence="2">The sequence shown here is derived from an EMBL/GenBank/DDBJ whole genome shotgun (WGS) entry which is preliminary data.</text>
</comment>
<feature type="region of interest" description="Disordered" evidence="1">
    <location>
        <begin position="899"/>
        <end position="1002"/>
    </location>
</feature>
<evidence type="ECO:0000313" key="3">
    <source>
        <dbReference type="Proteomes" id="UP001265746"/>
    </source>
</evidence>
<feature type="compositionally biased region" description="Basic residues" evidence="1">
    <location>
        <begin position="1115"/>
        <end position="1143"/>
    </location>
</feature>
<gene>
    <name evidence="2" type="ORF">N8I77_005137</name>
</gene>
<feature type="compositionally biased region" description="Basic residues" evidence="1">
    <location>
        <begin position="1161"/>
        <end position="1173"/>
    </location>
</feature>
<feature type="compositionally biased region" description="Polar residues" evidence="1">
    <location>
        <begin position="561"/>
        <end position="572"/>
    </location>
</feature>
<feature type="compositionally biased region" description="Basic and acidic residues" evidence="1">
    <location>
        <begin position="1144"/>
        <end position="1157"/>
    </location>
</feature>
<feature type="compositionally biased region" description="Low complexity" evidence="1">
    <location>
        <begin position="603"/>
        <end position="620"/>
    </location>
</feature>
<feature type="compositionally biased region" description="Low complexity" evidence="1">
    <location>
        <begin position="927"/>
        <end position="947"/>
    </location>
</feature>
<reference evidence="2" key="1">
    <citation type="submission" date="2023-06" db="EMBL/GenBank/DDBJ databases">
        <authorList>
            <person name="Noh H."/>
        </authorList>
    </citation>
    <scope>NUCLEOTIDE SEQUENCE</scope>
    <source>
        <strain evidence="2">DUCC20226</strain>
    </source>
</reference>
<feature type="compositionally biased region" description="Pro residues" evidence="1">
    <location>
        <begin position="365"/>
        <end position="381"/>
    </location>
</feature>
<feature type="compositionally biased region" description="Low complexity" evidence="1">
    <location>
        <begin position="148"/>
        <end position="157"/>
    </location>
</feature>
<feature type="region of interest" description="Disordered" evidence="1">
    <location>
        <begin position="284"/>
        <end position="877"/>
    </location>
</feature>
<feature type="compositionally biased region" description="Polar residues" evidence="1">
    <location>
        <begin position="395"/>
        <end position="407"/>
    </location>
</feature>
<keyword evidence="3" id="KW-1185">Reference proteome</keyword>
<feature type="compositionally biased region" description="Polar residues" evidence="1">
    <location>
        <begin position="18"/>
        <end position="34"/>
    </location>
</feature>
<dbReference type="AlphaFoldDB" id="A0AAD9W8J0"/>
<feature type="region of interest" description="Disordered" evidence="1">
    <location>
        <begin position="1062"/>
        <end position="1173"/>
    </location>
</feature>